<organism evidence="1 2">
    <name type="scientific">Planctopirus limnophila (strain ATCC 43296 / DSM 3776 / IFAM 1008 / Mu 290)</name>
    <name type="common">Planctomyces limnophilus</name>
    <dbReference type="NCBI Taxonomy" id="521674"/>
    <lineage>
        <taxon>Bacteria</taxon>
        <taxon>Pseudomonadati</taxon>
        <taxon>Planctomycetota</taxon>
        <taxon>Planctomycetia</taxon>
        <taxon>Planctomycetales</taxon>
        <taxon>Planctomycetaceae</taxon>
        <taxon>Planctopirus</taxon>
    </lineage>
</organism>
<evidence type="ECO:0000313" key="2">
    <source>
        <dbReference type="Proteomes" id="UP000002220"/>
    </source>
</evidence>
<reference evidence="1 2" key="1">
    <citation type="journal article" date="2010" name="Stand. Genomic Sci.">
        <title>Complete genome sequence of Planctomyces limnophilus type strain (Mu 290).</title>
        <authorList>
            <person name="Labutti K."/>
            <person name="Sikorski J."/>
            <person name="Schneider S."/>
            <person name="Nolan M."/>
            <person name="Lucas S."/>
            <person name="Glavina Del Rio T."/>
            <person name="Tice H."/>
            <person name="Cheng J.F."/>
            <person name="Goodwin L."/>
            <person name="Pitluck S."/>
            <person name="Liolios K."/>
            <person name="Ivanova N."/>
            <person name="Mavromatis K."/>
            <person name="Mikhailova N."/>
            <person name="Pati A."/>
            <person name="Chen A."/>
            <person name="Palaniappan K."/>
            <person name="Land M."/>
            <person name="Hauser L."/>
            <person name="Chang Y.J."/>
            <person name="Jeffries C.D."/>
            <person name="Tindall B.J."/>
            <person name="Rohde M."/>
            <person name="Goker M."/>
            <person name="Woyke T."/>
            <person name="Bristow J."/>
            <person name="Eisen J.A."/>
            <person name="Markowitz V."/>
            <person name="Hugenholtz P."/>
            <person name="Kyrpides N.C."/>
            <person name="Klenk H.P."/>
            <person name="Lapidus A."/>
        </authorList>
    </citation>
    <scope>NUCLEOTIDE SEQUENCE [LARGE SCALE GENOMIC DNA]</scope>
    <source>
        <strain evidence="2">ATCC 43296 / DSM 3776 / IFAM 1008 / 290</strain>
    </source>
</reference>
<protein>
    <submittedName>
        <fullName evidence="1">Uncharacterized protein</fullName>
    </submittedName>
</protein>
<dbReference type="KEGG" id="plm:Plim_1468"/>
<keyword evidence="2" id="KW-1185">Reference proteome</keyword>
<accession>D5SW16</accession>
<dbReference type="AlphaFoldDB" id="D5SW16"/>
<proteinExistence type="predicted"/>
<gene>
    <name evidence="1" type="ordered locus">Plim_1468</name>
</gene>
<name>D5SW16_PLAL2</name>
<dbReference type="EMBL" id="CP001744">
    <property type="protein sequence ID" value="ADG67301.1"/>
    <property type="molecule type" value="Genomic_DNA"/>
</dbReference>
<sequence>MGDQSLNGHPTLLNEISIFDYDAQVGYRECPTGKPARSNQLPSCPPIPRQQCCAERFHCNMTLWDLAAITFLFFPNNMQSVGRLPRIR</sequence>
<dbReference type="Proteomes" id="UP000002220">
    <property type="component" value="Chromosome"/>
</dbReference>
<evidence type="ECO:0000313" key="1">
    <source>
        <dbReference type="EMBL" id="ADG67301.1"/>
    </source>
</evidence>
<dbReference type="HOGENOM" id="CLU_2466355_0_0_0"/>